<sequence>MLSTLTGRLILIVAIVVIAFLQFKLWMGEGGYRERQRLASLIQQQNQQNDQLAERNRVLSAEVHDLKDGMEAVEEHARLDLGLIRPHETFVQLTALPPPVIAAPAPPAS</sequence>
<comment type="subunit">
    <text evidence="7">Part of a complex composed of FtsB, FtsL and FtsQ.</text>
</comment>
<feature type="topological domain" description="Cytoplasmic" evidence="7">
    <location>
        <begin position="1"/>
        <end position="9"/>
    </location>
</feature>
<comment type="function">
    <text evidence="7">Essential cell division protein. May link together the upstream cell division proteins, which are predominantly cytoplasmic, with the downstream cell division proteins, which are predominantly periplasmic.</text>
</comment>
<dbReference type="AlphaFoldDB" id="A0A345P4H3"/>
<comment type="similarity">
    <text evidence="7">Belongs to the FtsB family.</text>
</comment>
<organism evidence="9 10">
    <name type="scientific">Aquirhabdus parva</name>
    <dbReference type="NCBI Taxonomy" id="2283318"/>
    <lineage>
        <taxon>Bacteria</taxon>
        <taxon>Pseudomonadati</taxon>
        <taxon>Pseudomonadota</taxon>
        <taxon>Gammaproteobacteria</taxon>
        <taxon>Moraxellales</taxon>
        <taxon>Moraxellaceae</taxon>
        <taxon>Aquirhabdus</taxon>
    </lineage>
</organism>
<dbReference type="PANTHER" id="PTHR37485">
    <property type="entry name" value="CELL DIVISION PROTEIN FTSB"/>
    <property type="match status" value="1"/>
</dbReference>
<feature type="topological domain" description="Periplasmic" evidence="7">
    <location>
        <begin position="28"/>
        <end position="109"/>
    </location>
</feature>
<evidence type="ECO:0000256" key="1">
    <source>
        <dbReference type="ARBA" id="ARBA00022475"/>
    </source>
</evidence>
<dbReference type="EMBL" id="CP031222">
    <property type="protein sequence ID" value="AXI02182.1"/>
    <property type="molecule type" value="Genomic_DNA"/>
</dbReference>
<dbReference type="InterPro" id="IPR007060">
    <property type="entry name" value="FtsL/DivIC"/>
</dbReference>
<dbReference type="HAMAP" id="MF_00599">
    <property type="entry name" value="FtsB"/>
    <property type="match status" value="1"/>
</dbReference>
<reference evidence="9 10" key="1">
    <citation type="submission" date="2018-07" db="EMBL/GenBank/DDBJ databases">
        <title>Genome sequencing of Moraxellaceae gen. HYN0046.</title>
        <authorList>
            <person name="Kim M."/>
            <person name="Yi H."/>
        </authorList>
    </citation>
    <scope>NUCLEOTIDE SEQUENCE [LARGE SCALE GENOMIC DNA]</scope>
    <source>
        <strain evidence="9 10">HYN0046</strain>
    </source>
</reference>
<name>A0A345P4H3_9GAMM</name>
<dbReference type="InterPro" id="IPR023081">
    <property type="entry name" value="Cell_div_FtsB"/>
</dbReference>
<gene>
    <name evidence="7" type="primary">ftsB</name>
    <name evidence="9" type="ORF">HYN46_04545</name>
</gene>
<dbReference type="RefSeq" id="WP_114898292.1">
    <property type="nucleotide sequence ID" value="NZ_CP031222.1"/>
</dbReference>
<evidence type="ECO:0000256" key="3">
    <source>
        <dbReference type="ARBA" id="ARBA00022692"/>
    </source>
</evidence>
<keyword evidence="3 7" id="KW-0812">Transmembrane</keyword>
<feature type="transmembrane region" description="Helical" evidence="8">
    <location>
        <begin position="6"/>
        <end position="27"/>
    </location>
</feature>
<keyword evidence="6 7" id="KW-0131">Cell cycle</keyword>
<keyword evidence="7" id="KW-0997">Cell inner membrane</keyword>
<evidence type="ECO:0000256" key="6">
    <source>
        <dbReference type="ARBA" id="ARBA00023306"/>
    </source>
</evidence>
<keyword evidence="2 7" id="KW-0132">Cell division</keyword>
<protein>
    <recommendedName>
        <fullName evidence="7">Cell division protein FtsB</fullName>
    </recommendedName>
</protein>
<dbReference type="PANTHER" id="PTHR37485:SF1">
    <property type="entry name" value="CELL DIVISION PROTEIN FTSB"/>
    <property type="match status" value="1"/>
</dbReference>
<keyword evidence="7" id="KW-0175">Coiled coil</keyword>
<evidence type="ECO:0000256" key="8">
    <source>
        <dbReference type="SAM" id="Phobius"/>
    </source>
</evidence>
<dbReference type="GO" id="GO:0032153">
    <property type="term" value="C:cell division site"/>
    <property type="evidence" value="ECO:0007669"/>
    <property type="project" value="UniProtKB-UniRule"/>
</dbReference>
<keyword evidence="4 7" id="KW-1133">Transmembrane helix</keyword>
<dbReference type="Pfam" id="PF04977">
    <property type="entry name" value="DivIC"/>
    <property type="match status" value="1"/>
</dbReference>
<dbReference type="Proteomes" id="UP000253940">
    <property type="component" value="Chromosome"/>
</dbReference>
<dbReference type="NCBIfam" id="NF002058">
    <property type="entry name" value="PRK00888.1"/>
    <property type="match status" value="1"/>
</dbReference>
<dbReference type="GO" id="GO:0030428">
    <property type="term" value="C:cell septum"/>
    <property type="evidence" value="ECO:0007669"/>
    <property type="project" value="TreeGrafter"/>
</dbReference>
<evidence type="ECO:0000256" key="2">
    <source>
        <dbReference type="ARBA" id="ARBA00022618"/>
    </source>
</evidence>
<proteinExistence type="inferred from homology"/>
<evidence type="ECO:0000313" key="10">
    <source>
        <dbReference type="Proteomes" id="UP000253940"/>
    </source>
</evidence>
<accession>A0A345P4H3</accession>
<comment type="subcellular location">
    <subcellularLocation>
        <location evidence="7">Cell inner membrane</location>
        <topology evidence="7">Single-pass type II membrane protein</topology>
    </subcellularLocation>
    <text evidence="7">Localizes to the division septum.</text>
</comment>
<dbReference type="GO" id="GO:0005886">
    <property type="term" value="C:plasma membrane"/>
    <property type="evidence" value="ECO:0007669"/>
    <property type="project" value="UniProtKB-SubCell"/>
</dbReference>
<feature type="coiled-coil region" evidence="7">
    <location>
        <begin position="35"/>
        <end position="62"/>
    </location>
</feature>
<keyword evidence="1 7" id="KW-1003">Cell membrane</keyword>
<evidence type="ECO:0000256" key="7">
    <source>
        <dbReference type="HAMAP-Rule" id="MF_00599"/>
    </source>
</evidence>
<evidence type="ECO:0000256" key="4">
    <source>
        <dbReference type="ARBA" id="ARBA00022989"/>
    </source>
</evidence>
<evidence type="ECO:0000313" key="9">
    <source>
        <dbReference type="EMBL" id="AXI02182.1"/>
    </source>
</evidence>
<evidence type="ECO:0000256" key="5">
    <source>
        <dbReference type="ARBA" id="ARBA00023136"/>
    </source>
</evidence>
<dbReference type="OrthoDB" id="7061211at2"/>
<keyword evidence="5 7" id="KW-0472">Membrane</keyword>
<dbReference type="GO" id="GO:0043093">
    <property type="term" value="P:FtsZ-dependent cytokinesis"/>
    <property type="evidence" value="ECO:0007669"/>
    <property type="project" value="UniProtKB-UniRule"/>
</dbReference>
<keyword evidence="10" id="KW-1185">Reference proteome</keyword>
<dbReference type="KEGG" id="mbah:HYN46_04545"/>